<keyword evidence="1" id="KW-0812">Transmembrane</keyword>
<accession>A0A067BLB1</accession>
<dbReference type="GeneID" id="24137441"/>
<keyword evidence="1" id="KW-0472">Membrane</keyword>
<dbReference type="OMA" id="WSHEDRA"/>
<keyword evidence="1" id="KW-1133">Transmembrane helix</keyword>
<dbReference type="RefSeq" id="XP_012210285.1">
    <property type="nucleotide sequence ID" value="XM_012354895.1"/>
</dbReference>
<dbReference type="KEGG" id="spar:SPRG_15747"/>
<name>A0A067BLB1_SAPPC</name>
<evidence type="ECO:0000256" key="1">
    <source>
        <dbReference type="SAM" id="Phobius"/>
    </source>
</evidence>
<evidence type="ECO:0000313" key="2">
    <source>
        <dbReference type="EMBL" id="KDO18998.1"/>
    </source>
</evidence>
<dbReference type="Proteomes" id="UP000030745">
    <property type="component" value="Unassembled WGS sequence"/>
</dbReference>
<sequence>MDLEARYRAATLEQIEIERRLEAVQNAPVAVYYVPLDYVLVCAVVACILPVLEVWWHTRCSSALRGSARQSLESAIAPLPPTATSRNSAFAARLLQRCLTADPALTHFLQHELRHVMHDADKLRAVLGDPALHHLRREDWVRGLDANYFMILQCVLTSAAFDGACSPLRTRKWLARGLSVFAMDLRALFEGQLPLLHFYQWRSTRASKYRGTLLFVALLVLEHFESSEASVERRTQLYTCIECFVEGSVEAELATWSHEDRACLKREWRTCHDNPIQFQGACKAMGLPSALRCLIDVVHLARSMPQPLRRHQRLIVHLHALARSPKLLGAARLVSRLFEFGATLHMDLVINAEEDAMMTQHAVGNKKFL</sequence>
<reference evidence="2 3" key="1">
    <citation type="journal article" date="2013" name="PLoS Genet.">
        <title>Distinctive expansion of potential virulence genes in the genome of the oomycete fish pathogen Saprolegnia parasitica.</title>
        <authorList>
            <person name="Jiang R.H."/>
            <person name="de Bruijn I."/>
            <person name="Haas B.J."/>
            <person name="Belmonte R."/>
            <person name="Lobach L."/>
            <person name="Christie J."/>
            <person name="van den Ackerveken G."/>
            <person name="Bottin A."/>
            <person name="Bulone V."/>
            <person name="Diaz-Moreno S.M."/>
            <person name="Dumas B."/>
            <person name="Fan L."/>
            <person name="Gaulin E."/>
            <person name="Govers F."/>
            <person name="Grenville-Briggs L.J."/>
            <person name="Horner N.R."/>
            <person name="Levin J.Z."/>
            <person name="Mammella M."/>
            <person name="Meijer H.J."/>
            <person name="Morris P."/>
            <person name="Nusbaum C."/>
            <person name="Oome S."/>
            <person name="Phillips A.J."/>
            <person name="van Rooyen D."/>
            <person name="Rzeszutek E."/>
            <person name="Saraiva M."/>
            <person name="Secombes C.J."/>
            <person name="Seidl M.F."/>
            <person name="Snel B."/>
            <person name="Stassen J.H."/>
            <person name="Sykes S."/>
            <person name="Tripathy S."/>
            <person name="van den Berg H."/>
            <person name="Vega-Arreguin J.C."/>
            <person name="Wawra S."/>
            <person name="Young S.K."/>
            <person name="Zeng Q."/>
            <person name="Dieguez-Uribeondo J."/>
            <person name="Russ C."/>
            <person name="Tyler B.M."/>
            <person name="van West P."/>
        </authorList>
    </citation>
    <scope>NUCLEOTIDE SEQUENCE [LARGE SCALE GENOMIC DNA]</scope>
    <source>
        <strain evidence="2 3">CBS 223.65</strain>
    </source>
</reference>
<keyword evidence="3" id="KW-1185">Reference proteome</keyword>
<protein>
    <submittedName>
        <fullName evidence="2">Uncharacterized protein</fullName>
    </submittedName>
</protein>
<dbReference type="EMBL" id="KK583378">
    <property type="protein sequence ID" value="KDO18998.1"/>
    <property type="molecule type" value="Genomic_DNA"/>
</dbReference>
<organism evidence="2 3">
    <name type="scientific">Saprolegnia parasitica (strain CBS 223.65)</name>
    <dbReference type="NCBI Taxonomy" id="695850"/>
    <lineage>
        <taxon>Eukaryota</taxon>
        <taxon>Sar</taxon>
        <taxon>Stramenopiles</taxon>
        <taxon>Oomycota</taxon>
        <taxon>Saprolegniomycetes</taxon>
        <taxon>Saprolegniales</taxon>
        <taxon>Saprolegniaceae</taxon>
        <taxon>Saprolegnia</taxon>
    </lineage>
</organism>
<feature type="transmembrane region" description="Helical" evidence="1">
    <location>
        <begin position="38"/>
        <end position="56"/>
    </location>
</feature>
<proteinExistence type="predicted"/>
<dbReference type="AlphaFoldDB" id="A0A067BLB1"/>
<dbReference type="OrthoDB" id="10378091at2759"/>
<gene>
    <name evidence="2" type="ORF">SPRG_15747</name>
</gene>
<evidence type="ECO:0000313" key="3">
    <source>
        <dbReference type="Proteomes" id="UP000030745"/>
    </source>
</evidence>
<dbReference type="VEuPathDB" id="FungiDB:SPRG_15747"/>